<evidence type="ECO:0000313" key="4">
    <source>
        <dbReference type="Proteomes" id="UP000708208"/>
    </source>
</evidence>
<sequence length="228" mass="25771">MKTVLVLAFLGLAHAVPWVPEPRGDDWWFERHRSFVENSARNANNITVLFYGDSITEGWGGSGREVYDRKYAPLGTANYGIGGDRTEHLLFRIENDEVKGLNPKLIVLKIGTNNIGSQHTVDDTVRGIKAVADLLLHRLPNSKLLLLGVLPKNDAYWFQLVADINIKISKFHDGNRVHFLDMWHKFATAFGVVDPQLYSGDEVHLEAPGYQKWADTMDRLFNELLSSN</sequence>
<dbReference type="PANTHER" id="PTHR11852">
    <property type="entry name" value="PLATELET-ACTIVATING FACTOR ACETYLHYDROLASE"/>
    <property type="match status" value="1"/>
</dbReference>
<protein>
    <recommendedName>
        <fullName evidence="2">SGNH hydrolase-type esterase domain-containing protein</fullName>
    </recommendedName>
</protein>
<proteinExistence type="predicted"/>
<feature type="domain" description="SGNH hydrolase-type esterase" evidence="2">
    <location>
        <begin position="50"/>
        <end position="211"/>
    </location>
</feature>
<accession>A0A8J2KL93</accession>
<comment type="caution">
    <text evidence="3">The sequence shown here is derived from an EMBL/GenBank/DDBJ whole genome shotgun (WGS) entry which is preliminary data.</text>
</comment>
<dbReference type="PANTHER" id="PTHR11852:SF0">
    <property type="entry name" value="PLATELET-ACTIVATING FACTOR ACETYLHYDROLASE IB SUBUNIT BETA HOMOLOG"/>
    <property type="match status" value="1"/>
</dbReference>
<evidence type="ECO:0000259" key="2">
    <source>
        <dbReference type="Pfam" id="PF13472"/>
    </source>
</evidence>
<dbReference type="Proteomes" id="UP000708208">
    <property type="component" value="Unassembled WGS sequence"/>
</dbReference>
<dbReference type="Pfam" id="PF13472">
    <property type="entry name" value="Lipase_GDSL_2"/>
    <property type="match status" value="1"/>
</dbReference>
<keyword evidence="1" id="KW-0732">Signal</keyword>
<dbReference type="InterPro" id="IPR013830">
    <property type="entry name" value="SGNH_hydro"/>
</dbReference>
<evidence type="ECO:0000256" key="1">
    <source>
        <dbReference type="SAM" id="SignalP"/>
    </source>
</evidence>
<dbReference type="OrthoDB" id="505607at2759"/>
<keyword evidence="4" id="KW-1185">Reference proteome</keyword>
<reference evidence="3" key="1">
    <citation type="submission" date="2021-06" db="EMBL/GenBank/DDBJ databases">
        <authorList>
            <person name="Hodson N. C."/>
            <person name="Mongue J. A."/>
            <person name="Jaron S. K."/>
        </authorList>
    </citation>
    <scope>NUCLEOTIDE SEQUENCE</scope>
</reference>
<organism evidence="3 4">
    <name type="scientific">Allacma fusca</name>
    <dbReference type="NCBI Taxonomy" id="39272"/>
    <lineage>
        <taxon>Eukaryota</taxon>
        <taxon>Metazoa</taxon>
        <taxon>Ecdysozoa</taxon>
        <taxon>Arthropoda</taxon>
        <taxon>Hexapoda</taxon>
        <taxon>Collembola</taxon>
        <taxon>Symphypleona</taxon>
        <taxon>Sminthuridae</taxon>
        <taxon>Allacma</taxon>
    </lineage>
</organism>
<dbReference type="AlphaFoldDB" id="A0A8J2KL93"/>
<name>A0A8J2KL93_9HEXA</name>
<evidence type="ECO:0000313" key="3">
    <source>
        <dbReference type="EMBL" id="CAG7727301.1"/>
    </source>
</evidence>
<feature type="signal peptide" evidence="1">
    <location>
        <begin position="1"/>
        <end position="15"/>
    </location>
</feature>
<gene>
    <name evidence="3" type="ORF">AFUS01_LOCUS16151</name>
</gene>
<dbReference type="EMBL" id="CAJVCH010146666">
    <property type="protein sequence ID" value="CAG7727301.1"/>
    <property type="molecule type" value="Genomic_DNA"/>
</dbReference>
<feature type="chain" id="PRO_5035279772" description="SGNH hydrolase-type esterase domain-containing protein" evidence="1">
    <location>
        <begin position="16"/>
        <end position="228"/>
    </location>
</feature>